<dbReference type="STRING" id="230819.A0A5C3L8B5"/>
<accession>A0A5C3L8B5</accession>
<reference evidence="1 2" key="1">
    <citation type="journal article" date="2019" name="Nat. Ecol. Evol.">
        <title>Megaphylogeny resolves global patterns of mushroom evolution.</title>
        <authorList>
            <person name="Varga T."/>
            <person name="Krizsan K."/>
            <person name="Foldi C."/>
            <person name="Dima B."/>
            <person name="Sanchez-Garcia M."/>
            <person name="Sanchez-Ramirez S."/>
            <person name="Szollosi G.J."/>
            <person name="Szarkandi J.G."/>
            <person name="Papp V."/>
            <person name="Albert L."/>
            <person name="Andreopoulos W."/>
            <person name="Angelini C."/>
            <person name="Antonin V."/>
            <person name="Barry K.W."/>
            <person name="Bougher N.L."/>
            <person name="Buchanan P."/>
            <person name="Buyck B."/>
            <person name="Bense V."/>
            <person name="Catcheside P."/>
            <person name="Chovatia M."/>
            <person name="Cooper J."/>
            <person name="Damon W."/>
            <person name="Desjardin D."/>
            <person name="Finy P."/>
            <person name="Geml J."/>
            <person name="Haridas S."/>
            <person name="Hughes K."/>
            <person name="Justo A."/>
            <person name="Karasinski D."/>
            <person name="Kautmanova I."/>
            <person name="Kiss B."/>
            <person name="Kocsube S."/>
            <person name="Kotiranta H."/>
            <person name="LaButti K.M."/>
            <person name="Lechner B.E."/>
            <person name="Liimatainen K."/>
            <person name="Lipzen A."/>
            <person name="Lukacs Z."/>
            <person name="Mihaltcheva S."/>
            <person name="Morgado L.N."/>
            <person name="Niskanen T."/>
            <person name="Noordeloos M.E."/>
            <person name="Ohm R.A."/>
            <person name="Ortiz-Santana B."/>
            <person name="Ovrebo C."/>
            <person name="Racz N."/>
            <person name="Riley R."/>
            <person name="Savchenko A."/>
            <person name="Shiryaev A."/>
            <person name="Soop K."/>
            <person name="Spirin V."/>
            <person name="Szebenyi C."/>
            <person name="Tomsovsky M."/>
            <person name="Tulloss R.E."/>
            <person name="Uehling J."/>
            <person name="Grigoriev I.V."/>
            <person name="Vagvolgyi C."/>
            <person name="Papp T."/>
            <person name="Martin F.M."/>
            <person name="Miettinen O."/>
            <person name="Hibbett D.S."/>
            <person name="Nagy L.G."/>
        </authorList>
    </citation>
    <scope>NUCLEOTIDE SEQUENCE [LARGE SCALE GENOMIC DNA]</scope>
    <source>
        <strain evidence="1 2">CBS 121175</strain>
    </source>
</reference>
<evidence type="ECO:0000313" key="1">
    <source>
        <dbReference type="EMBL" id="TFK28935.1"/>
    </source>
</evidence>
<protein>
    <submittedName>
        <fullName evidence="1">Uncharacterized protein</fullName>
    </submittedName>
</protein>
<gene>
    <name evidence="1" type="ORF">FA15DRAFT_664573</name>
</gene>
<keyword evidence="2" id="KW-1185">Reference proteome</keyword>
<sequence>MAETTDTLMDTSWTTLSQTRNTEQELSEIAQIDARTKALRDELLKLQKHRNSIVTFSGRFPNEVLSRIFFECLAFEEKAKRPPVKKIWLQLTQVCHQWREVALGYPRLWLEISFASPFWTMTCLKRSKLSPITINLCDSRYPAHRGSPNPTKERAVKEALKQISRIKSLEISTYPSLCASRLTTLSQSTNGQKVEAPILETLKLDRHNSIFHLQQQVRITLDERFLNGGTPNLRRLELTNIGLTWTGMHIFENLTFFYYDNREELPPAPALPFIQALASMSKLTHLHLAMTCPEFGTIGLEGAIARFPALEYLSLEHGNANDYAELLHHFALPASATVELHISTQLRQSTAAGLRHLSTTLSSSWLSAPLARQTGLRSSRREAEQDGEAPIKIQSLRILGNKHSSQPGLLVEGWSQLFEHMEDGAKEPDGSGRNIPAALRLEAAGHWAEVEEDVVPIPNAGTFVNPNANIINHNDVNPIQSVPMADVKMLWLQGDLENVDMNRHVATLRSLKSVACVDEWSAVKFLLSVRQDPVFRSARRRQEEIEVGDEGDEGQAAEDAVQAVAEAVTANQADVAQPADNVAQGQGLGAVRPNVITYYKVLEHIMFMYTKFDEEVMLPQISEGVDLKRFLLHVVRRRNRRGGKIRKISFFGCSGLDEQDMEKLRSGVEEVVWEERASYSRDNEDDYHDHEYEADHWEM</sequence>
<dbReference type="Gene3D" id="1.20.1280.50">
    <property type="match status" value="1"/>
</dbReference>
<organism evidence="1 2">
    <name type="scientific">Coprinopsis marcescibilis</name>
    <name type="common">Agaric fungus</name>
    <name type="synonym">Psathyrella marcescibilis</name>
    <dbReference type="NCBI Taxonomy" id="230819"/>
    <lineage>
        <taxon>Eukaryota</taxon>
        <taxon>Fungi</taxon>
        <taxon>Dikarya</taxon>
        <taxon>Basidiomycota</taxon>
        <taxon>Agaricomycotina</taxon>
        <taxon>Agaricomycetes</taxon>
        <taxon>Agaricomycetidae</taxon>
        <taxon>Agaricales</taxon>
        <taxon>Agaricineae</taxon>
        <taxon>Psathyrellaceae</taxon>
        <taxon>Coprinopsis</taxon>
    </lineage>
</organism>
<dbReference type="Gene3D" id="3.80.10.10">
    <property type="entry name" value="Ribonuclease Inhibitor"/>
    <property type="match status" value="1"/>
</dbReference>
<dbReference type="Proteomes" id="UP000307440">
    <property type="component" value="Unassembled WGS sequence"/>
</dbReference>
<dbReference type="InterPro" id="IPR032675">
    <property type="entry name" value="LRR_dom_sf"/>
</dbReference>
<evidence type="ECO:0000313" key="2">
    <source>
        <dbReference type="Proteomes" id="UP000307440"/>
    </source>
</evidence>
<dbReference type="AlphaFoldDB" id="A0A5C3L8B5"/>
<name>A0A5C3L8B5_COPMA</name>
<dbReference type="OrthoDB" id="2884925at2759"/>
<dbReference type="SUPFAM" id="SSF52047">
    <property type="entry name" value="RNI-like"/>
    <property type="match status" value="1"/>
</dbReference>
<dbReference type="EMBL" id="ML210152">
    <property type="protein sequence ID" value="TFK28935.1"/>
    <property type="molecule type" value="Genomic_DNA"/>
</dbReference>
<proteinExistence type="predicted"/>